<dbReference type="InterPro" id="IPR016741">
    <property type="entry name" value="UCP018953"/>
</dbReference>
<dbReference type="Pfam" id="PF10442">
    <property type="entry name" value="FIST_C"/>
    <property type="match status" value="1"/>
</dbReference>
<dbReference type="PANTHER" id="PTHR14939:SF5">
    <property type="entry name" value="F-BOX ONLY PROTEIN 22"/>
    <property type="match status" value="1"/>
</dbReference>
<dbReference type="PANTHER" id="PTHR14939">
    <property type="entry name" value="F-BOX ONLY PROTEIN 22"/>
    <property type="match status" value="1"/>
</dbReference>
<evidence type="ECO:0000259" key="7">
    <source>
        <dbReference type="SMART" id="SM01204"/>
    </source>
</evidence>
<keyword evidence="3" id="KW-0812">Transmembrane</keyword>
<evidence type="ECO:0000313" key="8">
    <source>
        <dbReference type="EMBL" id="TCG05188.1"/>
    </source>
</evidence>
<sequence>MNRAPFIHAHAAHADWRVALAECQRQLQIRMAASTTEQGVSATFTLGWCYLSDYYASESEVILDELHQAYPGVAWVGTIGVGVAASGVEYIDEPALALMVAPLPRESFRLFSGQQPLPTASSGFVAHTALVHAEGTTPDLQELLQELSARTTTGYLFGGLSSARNRPLHLADGVFSGGLSGVLFGPEVGLISRVTQGCQPAGPVRTVTRAEQNLVITLDGKPALDCVLQDRGLDEDLSNDELSHALSTTLVGLSTGAEDVPTWPGKFGADTFVRHLVGVDPRHRILAVADRVEPGMRLAFCTRNPEAARRDLVRIATEIRAELESSPTAHLSGVLYVSCSGRGGPHFGARHAELQTVRDVLGEVPLVGFFAGGEIARSHLYGYTGVLTVFTSQD</sequence>
<evidence type="ECO:0008006" key="10">
    <source>
        <dbReference type="Google" id="ProtNLM"/>
    </source>
</evidence>
<proteinExistence type="predicted"/>
<dbReference type="EMBL" id="MWML01000187">
    <property type="protein sequence ID" value="TCG05188.1"/>
    <property type="molecule type" value="Genomic_DNA"/>
</dbReference>
<dbReference type="Pfam" id="PF08495">
    <property type="entry name" value="FIST"/>
    <property type="match status" value="1"/>
</dbReference>
<evidence type="ECO:0000256" key="4">
    <source>
        <dbReference type="ARBA" id="ARBA00022989"/>
    </source>
</evidence>
<feature type="domain" description="FIST" evidence="6">
    <location>
        <begin position="43"/>
        <end position="222"/>
    </location>
</feature>
<organism evidence="8 9">
    <name type="scientific">Paraburkholderia steynii</name>
    <dbReference type="NCBI Taxonomy" id="1245441"/>
    <lineage>
        <taxon>Bacteria</taxon>
        <taxon>Pseudomonadati</taxon>
        <taxon>Pseudomonadota</taxon>
        <taxon>Betaproteobacteria</taxon>
        <taxon>Burkholderiales</taxon>
        <taxon>Burkholderiaceae</taxon>
        <taxon>Paraburkholderia</taxon>
    </lineage>
</organism>
<dbReference type="SMART" id="SM00897">
    <property type="entry name" value="FIST"/>
    <property type="match status" value="1"/>
</dbReference>
<dbReference type="SMART" id="SM01204">
    <property type="entry name" value="FIST_C"/>
    <property type="match status" value="1"/>
</dbReference>
<dbReference type="AlphaFoldDB" id="A0A4V6N9E2"/>
<name>A0A4V6N9E2_9BURK</name>
<dbReference type="PIRSF" id="PIRSF018953">
    <property type="entry name" value="UCP018953"/>
    <property type="match status" value="1"/>
</dbReference>
<keyword evidence="2" id="KW-1003">Cell membrane</keyword>
<evidence type="ECO:0000259" key="6">
    <source>
        <dbReference type="SMART" id="SM00897"/>
    </source>
</evidence>
<evidence type="ECO:0000256" key="5">
    <source>
        <dbReference type="ARBA" id="ARBA00023136"/>
    </source>
</evidence>
<dbReference type="InterPro" id="IPR013702">
    <property type="entry name" value="FIST_domain_N"/>
</dbReference>
<accession>A0A4V6N9E2</accession>
<reference evidence="8 9" key="1">
    <citation type="submission" date="2017-02" db="EMBL/GenBank/DDBJ databases">
        <title>Paraburkholderia sophoroidis sp. nov. and Paraburkholderia steynii sp. nov. rhizobial symbionts of the fynbos legume Hypocalyptus sophoroides.</title>
        <authorList>
            <person name="Steenkamp E.T."/>
            <person name="Beukes C.W."/>
            <person name="Van Zyl E."/>
            <person name="Avontuur J."/>
            <person name="Chan W.Y."/>
            <person name="Hassen A."/>
            <person name="Palmer M."/>
            <person name="Mthombeni L."/>
            <person name="Phalane F."/>
            <person name="Sereme K."/>
            <person name="Venter S.N."/>
        </authorList>
    </citation>
    <scope>NUCLEOTIDE SEQUENCE [LARGE SCALE GENOMIC DNA]</scope>
    <source>
        <strain evidence="8 9">HC1.1ba</strain>
    </source>
</reference>
<gene>
    <name evidence="8" type="ORF">BZM27_35575</name>
</gene>
<feature type="domain" description="FIST C-domain" evidence="7">
    <location>
        <begin position="223"/>
        <end position="378"/>
    </location>
</feature>
<keyword evidence="4" id="KW-1133">Transmembrane helix</keyword>
<evidence type="ECO:0000256" key="1">
    <source>
        <dbReference type="ARBA" id="ARBA00004651"/>
    </source>
</evidence>
<comment type="subcellular location">
    <subcellularLocation>
        <location evidence="1">Cell membrane</location>
        <topology evidence="1">Multi-pass membrane protein</topology>
    </subcellularLocation>
</comment>
<evidence type="ECO:0000313" key="9">
    <source>
        <dbReference type="Proteomes" id="UP000294200"/>
    </source>
</evidence>
<evidence type="ECO:0000256" key="3">
    <source>
        <dbReference type="ARBA" id="ARBA00022692"/>
    </source>
</evidence>
<keyword evidence="9" id="KW-1185">Reference proteome</keyword>
<dbReference type="Proteomes" id="UP000294200">
    <property type="component" value="Unassembled WGS sequence"/>
</dbReference>
<comment type="caution">
    <text evidence="8">The sequence shown here is derived from an EMBL/GenBank/DDBJ whole genome shotgun (WGS) entry which is preliminary data.</text>
</comment>
<evidence type="ECO:0000256" key="2">
    <source>
        <dbReference type="ARBA" id="ARBA00022475"/>
    </source>
</evidence>
<keyword evidence="5" id="KW-0472">Membrane</keyword>
<protein>
    <recommendedName>
        <fullName evidence="10">Histidine kinase</fullName>
    </recommendedName>
</protein>
<dbReference type="GO" id="GO:0005886">
    <property type="term" value="C:plasma membrane"/>
    <property type="evidence" value="ECO:0007669"/>
    <property type="project" value="UniProtKB-SubCell"/>
</dbReference>
<dbReference type="InterPro" id="IPR019494">
    <property type="entry name" value="FIST_C"/>
</dbReference>